<evidence type="ECO:0000256" key="1">
    <source>
        <dbReference type="ARBA" id="ARBA00023163"/>
    </source>
</evidence>
<dbReference type="HOGENOM" id="CLU_043128_0_0_7"/>
<organism evidence="4 5">
    <name type="scientific">Haliangium ochraceum (strain DSM 14365 / JCM 11303 / SMP-2)</name>
    <dbReference type="NCBI Taxonomy" id="502025"/>
    <lineage>
        <taxon>Bacteria</taxon>
        <taxon>Pseudomonadati</taxon>
        <taxon>Myxococcota</taxon>
        <taxon>Polyangia</taxon>
        <taxon>Haliangiales</taxon>
        <taxon>Kofleriaceae</taxon>
        <taxon>Haliangium</taxon>
    </lineage>
</organism>
<gene>
    <name evidence="4" type="ordered locus">Hoch_1324</name>
</gene>
<dbReference type="PANTHER" id="PTHR30015">
    <property type="entry name" value="MRR RESTRICTION SYSTEM PROTEIN"/>
    <property type="match status" value="1"/>
</dbReference>
<evidence type="ECO:0000256" key="2">
    <source>
        <dbReference type="SAM" id="MobiDB-lite"/>
    </source>
</evidence>
<feature type="region of interest" description="Disordered" evidence="2">
    <location>
        <begin position="82"/>
        <end position="109"/>
    </location>
</feature>
<dbReference type="eggNOG" id="COG1715">
    <property type="taxonomic scope" value="Bacteria"/>
</dbReference>
<dbReference type="InterPro" id="IPR007759">
    <property type="entry name" value="Asxl_HARE-HTH"/>
</dbReference>
<proteinExistence type="predicted"/>
<keyword evidence="5" id="KW-1185">Reference proteome</keyword>
<dbReference type="OrthoDB" id="34413at2"/>
<dbReference type="GO" id="GO:0009307">
    <property type="term" value="P:DNA restriction-modification system"/>
    <property type="evidence" value="ECO:0007669"/>
    <property type="project" value="InterPro"/>
</dbReference>
<dbReference type="AlphaFoldDB" id="D0LTI7"/>
<dbReference type="InterPro" id="IPR052906">
    <property type="entry name" value="Type_IV_Methyl-Rstrct_Enzyme"/>
</dbReference>
<dbReference type="SUPFAM" id="SSF46785">
    <property type="entry name" value="Winged helix' DNA-binding domain"/>
    <property type="match status" value="1"/>
</dbReference>
<feature type="domain" description="HTH HARE-type" evidence="3">
    <location>
        <begin position="5"/>
        <end position="77"/>
    </location>
</feature>
<dbReference type="REBASE" id="22287">
    <property type="entry name" value="HocMrrP"/>
</dbReference>
<keyword evidence="1" id="KW-0804">Transcription</keyword>
<dbReference type="PROSITE" id="PS51913">
    <property type="entry name" value="HTH_HARE"/>
    <property type="match status" value="1"/>
</dbReference>
<dbReference type="Pfam" id="PF04471">
    <property type="entry name" value="Mrr_cat"/>
    <property type="match status" value="1"/>
</dbReference>
<dbReference type="Proteomes" id="UP000001880">
    <property type="component" value="Chromosome"/>
</dbReference>
<dbReference type="Pfam" id="PF05066">
    <property type="entry name" value="HARE-HTH"/>
    <property type="match status" value="1"/>
</dbReference>
<dbReference type="KEGG" id="hoh:Hoch_1324"/>
<dbReference type="InterPro" id="IPR011335">
    <property type="entry name" value="Restrct_endonuc-II-like"/>
</dbReference>
<dbReference type="GO" id="GO:0015666">
    <property type="term" value="F:restriction endodeoxyribonuclease activity"/>
    <property type="evidence" value="ECO:0007669"/>
    <property type="project" value="TreeGrafter"/>
</dbReference>
<dbReference type="InterPro" id="IPR036390">
    <property type="entry name" value="WH_DNA-bd_sf"/>
</dbReference>
<protein>
    <submittedName>
        <fullName evidence="4">Restriction endonuclease</fullName>
    </submittedName>
</protein>
<reference evidence="4 5" key="1">
    <citation type="journal article" date="2010" name="Stand. Genomic Sci.">
        <title>Complete genome sequence of Haliangium ochraceum type strain (SMP-2).</title>
        <authorList>
            <consortium name="US DOE Joint Genome Institute (JGI-PGF)"/>
            <person name="Ivanova N."/>
            <person name="Daum C."/>
            <person name="Lang E."/>
            <person name="Abt B."/>
            <person name="Kopitz M."/>
            <person name="Saunders E."/>
            <person name="Lapidus A."/>
            <person name="Lucas S."/>
            <person name="Glavina Del Rio T."/>
            <person name="Nolan M."/>
            <person name="Tice H."/>
            <person name="Copeland A."/>
            <person name="Cheng J.F."/>
            <person name="Chen F."/>
            <person name="Bruce D."/>
            <person name="Goodwin L."/>
            <person name="Pitluck S."/>
            <person name="Mavromatis K."/>
            <person name="Pati A."/>
            <person name="Mikhailova N."/>
            <person name="Chen A."/>
            <person name="Palaniappan K."/>
            <person name="Land M."/>
            <person name="Hauser L."/>
            <person name="Chang Y.J."/>
            <person name="Jeffries C.D."/>
            <person name="Detter J.C."/>
            <person name="Brettin T."/>
            <person name="Rohde M."/>
            <person name="Goker M."/>
            <person name="Bristow J."/>
            <person name="Markowitz V."/>
            <person name="Eisen J.A."/>
            <person name="Hugenholtz P."/>
            <person name="Kyrpides N.C."/>
            <person name="Klenk H.P."/>
        </authorList>
    </citation>
    <scope>NUCLEOTIDE SEQUENCE [LARGE SCALE GENOMIC DNA]</scope>
    <source>
        <strain evidence="5">DSM 14365 / CIP 107738 / JCM 11303 / AJ 13395 / SMP-2</strain>
    </source>
</reference>
<feature type="compositionally biased region" description="Low complexity" evidence="2">
    <location>
        <begin position="82"/>
        <end position="93"/>
    </location>
</feature>
<dbReference type="GO" id="GO:0003677">
    <property type="term" value="F:DNA binding"/>
    <property type="evidence" value="ECO:0007669"/>
    <property type="project" value="InterPro"/>
</dbReference>
<dbReference type="InterPro" id="IPR007560">
    <property type="entry name" value="Restrct_endonuc_IV_Mrr"/>
</dbReference>
<dbReference type="STRING" id="502025.Hoch_1324"/>
<dbReference type="PANTHER" id="PTHR30015:SF7">
    <property type="entry name" value="TYPE IV METHYL-DIRECTED RESTRICTION ENZYME ECOKMRR"/>
    <property type="match status" value="1"/>
</dbReference>
<evidence type="ECO:0000259" key="3">
    <source>
        <dbReference type="PROSITE" id="PS51913"/>
    </source>
</evidence>
<dbReference type="EMBL" id="CP001804">
    <property type="protein sequence ID" value="ACY13882.1"/>
    <property type="molecule type" value="Genomic_DNA"/>
</dbReference>
<dbReference type="RefSeq" id="WP_012826491.1">
    <property type="nucleotide sequence ID" value="NC_013440.1"/>
</dbReference>
<keyword evidence="4" id="KW-0378">Hydrolase</keyword>
<keyword evidence="4" id="KW-0255">Endonuclease</keyword>
<dbReference type="InterPro" id="IPR011856">
    <property type="entry name" value="tRNA_endonuc-like_dom_sf"/>
</dbReference>
<name>D0LTI7_HALO1</name>
<dbReference type="SUPFAM" id="SSF52980">
    <property type="entry name" value="Restriction endonuclease-like"/>
    <property type="match status" value="1"/>
</dbReference>
<evidence type="ECO:0000313" key="4">
    <source>
        <dbReference type="EMBL" id="ACY13882.1"/>
    </source>
</evidence>
<dbReference type="GO" id="GO:0006355">
    <property type="term" value="P:regulation of DNA-templated transcription"/>
    <property type="evidence" value="ECO:0007669"/>
    <property type="project" value="InterPro"/>
</dbReference>
<dbReference type="Gene3D" id="3.40.1350.10">
    <property type="match status" value="1"/>
</dbReference>
<evidence type="ECO:0000313" key="5">
    <source>
        <dbReference type="Proteomes" id="UP000001880"/>
    </source>
</evidence>
<feature type="compositionally biased region" description="Basic and acidic residues" evidence="2">
    <location>
        <begin position="96"/>
        <end position="109"/>
    </location>
</feature>
<accession>D0LTI7</accession>
<sequence>MGGGKTLRQGAIEVLRERGPMHYRELTEEILSRELATSSSKTPAASLYAILALDMKQNGGKSEFVRVRPGVFGLRVLHTPKASASSAPSEAAPTDGDEHQPPADDTEQRVRTRLFPVYQGVRELLKVWPGWSRKHVTGLQATLADLRGTPQDTVDWTEPDAWIPERLSGDDRRLASAIWTKSRKTVNPRHSYGHWLLSQKYELIEEAEDGSLRLTARGHEFLGREGGETEAFLDEQEGLAKLLALVADNGPTRAGGLLEEWSEYLSRHSAFGSPSTQRDSLRRRLNNLLDRGLVDRKGSMYSVTEAGLAYLERVGTDEALGGDEQQEIWTLAKKQEESVRASLLELLLEMEPFAFEHLVKRLLEEMGYQNVEVTRRTGDGGVDVVADIELGITSVREVVQVKRHRKNIQRKVLDALRGSLHRFDAVRGTVIATAQFSSGARKAAFERGAAPITLVDSDKLIELLVEHSIGVRKRPLVVLALDADVLAEFDPND</sequence>
<keyword evidence="4" id="KW-0540">Nuclease</keyword>